<evidence type="ECO:0000259" key="5">
    <source>
        <dbReference type="Pfam" id="PF13359"/>
    </source>
</evidence>
<proteinExistence type="inferred from homology"/>
<evidence type="ECO:0000256" key="1">
    <source>
        <dbReference type="ARBA" id="ARBA00001968"/>
    </source>
</evidence>
<sequence length="673" mass="76713">MVPFPAQGHLNQLLHLCRLIMAYNIPIHYACTATHNRQAMLRVHGWDPNSVSNNIYFHDLKIPPFLSPPPNPNTPNKFPSHLQPLFNASLHLRDPMAELLRQLSSKATRIIVINDSMMASVVQDMGTIPNAESYTFHSVSAFAFFLYLWESMGKTKPLEPKSKIIIPKDLPSHEDCFTNEFLSFVGSQYEFQKLSSGCLYNTCRIIEGAYMDLMEKLENKKQWAIGPFNPVKIIAEKKGLKGRHKCLEWLDKQAPNSVLYVCFGTTTAIEEEQIKELAIGLEQSEQKFIWVLREADKGDVFINGELSKAEILKGFEERVKERALVVRDWAPQLEILSHTSTGGFMSHCGWNSCMESITMGVPIAAWPMASDQPRNTVLITKLLKVGIVVKDWSRRNQLVTSKTIENAVKTLMASKEGDEMRKRTVDLGGAVRGSMDNGGVSRLELNSFITHITSAYIKVTVPVADWPRYRTRKNEIANNVLGVCSHDMQFIHVLPGWEGSTVDSRVLRDAISRKYPLKVLKGYYYLCDADYNNCEGFLAPYRGQPYRPNDWRQDHQPTTPQEFFNMKHSCARNVIERAFDLLKGRWGILGRRSSYSIKIQVRIIVACALLHNHVIREMPVDTQESFPCSNILEGQELEGDHIIHLESSDACNEWRDNLAREMFDHWRASTHES</sequence>
<accession>A0A2N9EYU3</accession>
<organism evidence="7">
    <name type="scientific">Fagus sylvatica</name>
    <name type="common">Beechnut</name>
    <dbReference type="NCBI Taxonomy" id="28930"/>
    <lineage>
        <taxon>Eukaryota</taxon>
        <taxon>Viridiplantae</taxon>
        <taxon>Streptophyta</taxon>
        <taxon>Embryophyta</taxon>
        <taxon>Tracheophyta</taxon>
        <taxon>Spermatophyta</taxon>
        <taxon>Magnoliopsida</taxon>
        <taxon>eudicotyledons</taxon>
        <taxon>Gunneridae</taxon>
        <taxon>Pentapetalae</taxon>
        <taxon>rosids</taxon>
        <taxon>fabids</taxon>
        <taxon>Fagales</taxon>
        <taxon>Fagaceae</taxon>
        <taxon>Fagus</taxon>
    </lineage>
</organism>
<dbReference type="FunFam" id="3.40.50.2000:FF:000060">
    <property type="entry name" value="Glycosyltransferase"/>
    <property type="match status" value="1"/>
</dbReference>
<feature type="domain" description="Glycosyltransferase N-terminal" evidence="6">
    <location>
        <begin position="1"/>
        <end position="230"/>
    </location>
</feature>
<dbReference type="FunFam" id="3.40.50.2000:FF:000238">
    <property type="entry name" value="Glycosyltransferase"/>
    <property type="match status" value="1"/>
</dbReference>
<dbReference type="InterPro" id="IPR002213">
    <property type="entry name" value="UDP_glucos_trans"/>
</dbReference>
<dbReference type="AlphaFoldDB" id="A0A2N9EYU3"/>
<dbReference type="CDD" id="cd03784">
    <property type="entry name" value="GT1_Gtf-like"/>
    <property type="match status" value="1"/>
</dbReference>
<evidence type="ECO:0000256" key="2">
    <source>
        <dbReference type="ARBA" id="ARBA00009995"/>
    </source>
</evidence>
<evidence type="ECO:0000313" key="7">
    <source>
        <dbReference type="EMBL" id="SPC79821.1"/>
    </source>
</evidence>
<dbReference type="InterPro" id="IPR027806">
    <property type="entry name" value="HARBI1_dom"/>
</dbReference>
<gene>
    <name evidence="7" type="ORF">FSB_LOCUS7703</name>
</gene>
<comment type="similarity">
    <text evidence="2">Belongs to the UDP-glycosyltransferase family.</text>
</comment>
<dbReference type="InterPro" id="IPR035595">
    <property type="entry name" value="UDP_glycos_trans_CS"/>
</dbReference>
<keyword evidence="3" id="KW-0808">Transferase</keyword>
<dbReference type="GO" id="GO:0050404">
    <property type="term" value="F:zeatin O-beta-D-xylosyltransferase activity"/>
    <property type="evidence" value="ECO:0007669"/>
    <property type="project" value="UniProtKB-ARBA"/>
</dbReference>
<name>A0A2N9EYU3_FAGSY</name>
<dbReference type="InterPro" id="IPR058980">
    <property type="entry name" value="Glyco_transf_N"/>
</dbReference>
<feature type="domain" description="DDE Tnp4" evidence="5">
    <location>
        <begin position="466"/>
        <end position="612"/>
    </location>
</feature>
<evidence type="ECO:0000256" key="4">
    <source>
        <dbReference type="ARBA" id="ARBA00022723"/>
    </source>
</evidence>
<dbReference type="Gene3D" id="3.40.50.2000">
    <property type="entry name" value="Glycogen Phosphorylase B"/>
    <property type="match status" value="2"/>
</dbReference>
<dbReference type="Pfam" id="PF26168">
    <property type="entry name" value="Glyco_transf_N"/>
    <property type="match status" value="1"/>
</dbReference>
<comment type="cofactor">
    <cofactor evidence="1">
        <name>a divalent metal cation</name>
        <dbReference type="ChEBI" id="CHEBI:60240"/>
    </cofactor>
</comment>
<dbReference type="Pfam" id="PF00201">
    <property type="entry name" value="UDPGT"/>
    <property type="match status" value="1"/>
</dbReference>
<evidence type="ECO:0000256" key="3">
    <source>
        <dbReference type="ARBA" id="ARBA00022679"/>
    </source>
</evidence>
<keyword evidence="4" id="KW-0479">Metal-binding</keyword>
<dbReference type="PANTHER" id="PTHR48044">
    <property type="entry name" value="GLYCOSYLTRANSFERASE"/>
    <property type="match status" value="1"/>
</dbReference>
<dbReference type="Pfam" id="PF13359">
    <property type="entry name" value="DDE_Tnp_4"/>
    <property type="match status" value="1"/>
</dbReference>
<dbReference type="GO" id="GO:0046872">
    <property type="term" value="F:metal ion binding"/>
    <property type="evidence" value="ECO:0007669"/>
    <property type="project" value="UniProtKB-KW"/>
</dbReference>
<dbReference type="GO" id="GO:0009690">
    <property type="term" value="P:cytokinin metabolic process"/>
    <property type="evidence" value="ECO:0007669"/>
    <property type="project" value="UniProtKB-ARBA"/>
</dbReference>
<dbReference type="PANTHER" id="PTHR48044:SF22">
    <property type="entry name" value="GLYCOSYLTRANSFERASE"/>
    <property type="match status" value="1"/>
</dbReference>
<reference evidence="7" key="1">
    <citation type="submission" date="2018-02" db="EMBL/GenBank/DDBJ databases">
        <authorList>
            <person name="Cohen D.B."/>
            <person name="Kent A.D."/>
        </authorList>
    </citation>
    <scope>NUCLEOTIDE SEQUENCE</scope>
</reference>
<dbReference type="EMBL" id="OIVN01000414">
    <property type="protein sequence ID" value="SPC79821.1"/>
    <property type="molecule type" value="Genomic_DNA"/>
</dbReference>
<dbReference type="SUPFAM" id="SSF53756">
    <property type="entry name" value="UDP-Glycosyltransferase/glycogen phosphorylase"/>
    <property type="match status" value="1"/>
</dbReference>
<protein>
    <submittedName>
        <fullName evidence="7">Uncharacterized protein</fullName>
    </submittedName>
</protein>
<evidence type="ECO:0000259" key="6">
    <source>
        <dbReference type="Pfam" id="PF26168"/>
    </source>
</evidence>
<dbReference type="PROSITE" id="PS00375">
    <property type="entry name" value="UDPGT"/>
    <property type="match status" value="1"/>
</dbReference>